<proteinExistence type="predicted"/>
<feature type="compositionally biased region" description="Polar residues" evidence="1">
    <location>
        <begin position="240"/>
        <end position="250"/>
    </location>
</feature>
<evidence type="ECO:0000259" key="2">
    <source>
        <dbReference type="SMART" id="SM00233"/>
    </source>
</evidence>
<name>A0AAE0G8A1_9CHLO</name>
<dbReference type="Proteomes" id="UP001190700">
    <property type="component" value="Unassembled WGS sequence"/>
</dbReference>
<comment type="caution">
    <text evidence="3">The sequence shown here is derived from an EMBL/GenBank/DDBJ whole genome shotgun (WGS) entry which is preliminary data.</text>
</comment>
<dbReference type="InterPro" id="IPR001849">
    <property type="entry name" value="PH_domain"/>
</dbReference>
<dbReference type="EMBL" id="LGRX02008528">
    <property type="protein sequence ID" value="KAK3273324.1"/>
    <property type="molecule type" value="Genomic_DNA"/>
</dbReference>
<sequence>MKVNKYVNVVAPSLEPDKEGILNIKFEPSGGNWVENYCIIKENYMFCFKEHPALCENSGTPRSPSGRGMLQQMSEASLKTLGLAQSFAHNDDRCGKPIVFPLEEAQVSAEGNIFTIWHDEPQGTGCFFKAQFKADEVHVAAAWARHIQAGKSSIQKGKLQLGMVRNKQMVEDMAKRVKTLNKKHQEQQQLQRVLDAERSLYVAVQRQNQYLKSEIDALRGHAQGLPVTSPTPKEVHWTTMPPSLQSTPPSSIAEPSPVSPTPPAPAVPSTPPHAPPTAEPSDLQDASNGLAAGSPPEPQLMPFLSLPEKTSDIADPPQSTPSTSKTPGTKGIEHR</sequence>
<feature type="domain" description="PH" evidence="2">
    <location>
        <begin position="16"/>
        <end position="154"/>
    </location>
</feature>
<accession>A0AAE0G8A1</accession>
<feature type="region of interest" description="Disordered" evidence="1">
    <location>
        <begin position="223"/>
        <end position="335"/>
    </location>
</feature>
<gene>
    <name evidence="3" type="ORF">CYMTET_18430</name>
</gene>
<protein>
    <recommendedName>
        <fullName evidence="2">PH domain-containing protein</fullName>
    </recommendedName>
</protein>
<evidence type="ECO:0000313" key="4">
    <source>
        <dbReference type="Proteomes" id="UP001190700"/>
    </source>
</evidence>
<dbReference type="AlphaFoldDB" id="A0AAE0G8A1"/>
<feature type="compositionally biased region" description="Low complexity" evidence="1">
    <location>
        <begin position="316"/>
        <end position="335"/>
    </location>
</feature>
<evidence type="ECO:0000256" key="1">
    <source>
        <dbReference type="SAM" id="MobiDB-lite"/>
    </source>
</evidence>
<dbReference type="SMART" id="SM00233">
    <property type="entry name" value="PH"/>
    <property type="match status" value="1"/>
</dbReference>
<organism evidence="3 4">
    <name type="scientific">Cymbomonas tetramitiformis</name>
    <dbReference type="NCBI Taxonomy" id="36881"/>
    <lineage>
        <taxon>Eukaryota</taxon>
        <taxon>Viridiplantae</taxon>
        <taxon>Chlorophyta</taxon>
        <taxon>Pyramimonadophyceae</taxon>
        <taxon>Pyramimonadales</taxon>
        <taxon>Pyramimonadaceae</taxon>
        <taxon>Cymbomonas</taxon>
    </lineage>
</organism>
<evidence type="ECO:0000313" key="3">
    <source>
        <dbReference type="EMBL" id="KAK3273324.1"/>
    </source>
</evidence>
<dbReference type="SUPFAM" id="SSF50729">
    <property type="entry name" value="PH domain-like"/>
    <property type="match status" value="1"/>
</dbReference>
<feature type="compositionally biased region" description="Pro residues" evidence="1">
    <location>
        <begin position="257"/>
        <end position="278"/>
    </location>
</feature>
<reference evidence="3 4" key="1">
    <citation type="journal article" date="2015" name="Genome Biol. Evol.">
        <title>Comparative Genomics of a Bacterivorous Green Alga Reveals Evolutionary Causalities and Consequences of Phago-Mixotrophic Mode of Nutrition.</title>
        <authorList>
            <person name="Burns J.A."/>
            <person name="Paasch A."/>
            <person name="Narechania A."/>
            <person name="Kim E."/>
        </authorList>
    </citation>
    <scope>NUCLEOTIDE SEQUENCE [LARGE SCALE GENOMIC DNA]</scope>
    <source>
        <strain evidence="3 4">PLY_AMNH</strain>
    </source>
</reference>
<keyword evidence="4" id="KW-1185">Reference proteome</keyword>